<accession>A0ABX5XRC5</accession>
<keyword evidence="1" id="KW-1133">Transmembrane helix</keyword>
<keyword evidence="1" id="KW-0812">Transmembrane</keyword>
<evidence type="ECO:0000256" key="1">
    <source>
        <dbReference type="SAM" id="Phobius"/>
    </source>
</evidence>
<evidence type="ECO:0000313" key="3">
    <source>
        <dbReference type="Proteomes" id="UP000318081"/>
    </source>
</evidence>
<dbReference type="EMBL" id="CP036432">
    <property type="protein sequence ID" value="QDV84573.1"/>
    <property type="molecule type" value="Genomic_DNA"/>
</dbReference>
<organism evidence="2 3">
    <name type="scientific">Stieleria magnilauensis</name>
    <dbReference type="NCBI Taxonomy" id="2527963"/>
    <lineage>
        <taxon>Bacteria</taxon>
        <taxon>Pseudomonadati</taxon>
        <taxon>Planctomycetota</taxon>
        <taxon>Planctomycetia</taxon>
        <taxon>Pirellulales</taxon>
        <taxon>Pirellulaceae</taxon>
        <taxon>Stieleria</taxon>
    </lineage>
</organism>
<reference evidence="2 3" key="1">
    <citation type="submission" date="2019-02" db="EMBL/GenBank/DDBJ databases">
        <title>Deep-cultivation of Planctomycetes and their phenomic and genomic characterization uncovers novel biology.</title>
        <authorList>
            <person name="Wiegand S."/>
            <person name="Jogler M."/>
            <person name="Boedeker C."/>
            <person name="Pinto D."/>
            <person name="Vollmers J."/>
            <person name="Rivas-Marin E."/>
            <person name="Kohn T."/>
            <person name="Peeters S.H."/>
            <person name="Heuer A."/>
            <person name="Rast P."/>
            <person name="Oberbeckmann S."/>
            <person name="Bunk B."/>
            <person name="Jeske O."/>
            <person name="Meyerdierks A."/>
            <person name="Storesund J.E."/>
            <person name="Kallscheuer N."/>
            <person name="Luecker S."/>
            <person name="Lage O.M."/>
            <person name="Pohl T."/>
            <person name="Merkel B.J."/>
            <person name="Hornburger P."/>
            <person name="Mueller R.-W."/>
            <person name="Bruemmer F."/>
            <person name="Labrenz M."/>
            <person name="Spormann A.M."/>
            <person name="Op den Camp H."/>
            <person name="Overmann J."/>
            <person name="Amann R."/>
            <person name="Jetten M.S.M."/>
            <person name="Mascher T."/>
            <person name="Medema M.H."/>
            <person name="Devos D.P."/>
            <person name="Kaster A.-K."/>
            <person name="Ovreas L."/>
            <person name="Rohde M."/>
            <person name="Galperin M.Y."/>
            <person name="Jogler C."/>
        </authorList>
    </citation>
    <scope>NUCLEOTIDE SEQUENCE [LARGE SCALE GENOMIC DNA]</scope>
    <source>
        <strain evidence="2 3">TBK1r</strain>
    </source>
</reference>
<evidence type="ECO:0000313" key="2">
    <source>
        <dbReference type="EMBL" id="QDV84573.1"/>
    </source>
</evidence>
<proteinExistence type="predicted"/>
<gene>
    <name evidence="2" type="ORF">TBK1r_35240</name>
</gene>
<feature type="transmembrane region" description="Helical" evidence="1">
    <location>
        <begin position="19"/>
        <end position="37"/>
    </location>
</feature>
<protein>
    <submittedName>
        <fullName evidence="2">Uncharacterized protein</fullName>
    </submittedName>
</protein>
<sequence>MVTEKHGLPRARTRSWLRFGFRSTMVLILLFAIGLVIKTSPLSTTLSFDRIG</sequence>
<keyword evidence="3" id="KW-1185">Reference proteome</keyword>
<dbReference type="Proteomes" id="UP000318081">
    <property type="component" value="Chromosome"/>
</dbReference>
<name>A0ABX5XRC5_9BACT</name>
<keyword evidence="1" id="KW-0472">Membrane</keyword>